<accession>A0ABQ5CW88</accession>
<evidence type="ECO:0000313" key="3">
    <source>
        <dbReference type="Proteomes" id="UP001151760"/>
    </source>
</evidence>
<name>A0ABQ5CW88_9ASTR</name>
<dbReference type="PANTHER" id="PTHR14326:SF15">
    <property type="entry name" value="OS06G0130200 PROTEIN"/>
    <property type="match status" value="1"/>
</dbReference>
<proteinExistence type="predicted"/>
<evidence type="ECO:0000313" key="2">
    <source>
        <dbReference type="EMBL" id="GJT30983.1"/>
    </source>
</evidence>
<dbReference type="Proteomes" id="UP001151760">
    <property type="component" value="Unassembled WGS sequence"/>
</dbReference>
<organism evidence="2 3">
    <name type="scientific">Tanacetum coccineum</name>
    <dbReference type="NCBI Taxonomy" id="301880"/>
    <lineage>
        <taxon>Eukaryota</taxon>
        <taxon>Viridiplantae</taxon>
        <taxon>Streptophyta</taxon>
        <taxon>Embryophyta</taxon>
        <taxon>Tracheophyta</taxon>
        <taxon>Spermatophyta</taxon>
        <taxon>Magnoliopsida</taxon>
        <taxon>eudicotyledons</taxon>
        <taxon>Gunneridae</taxon>
        <taxon>Pentapetalae</taxon>
        <taxon>asterids</taxon>
        <taxon>campanulids</taxon>
        <taxon>Asterales</taxon>
        <taxon>Asteraceae</taxon>
        <taxon>Asteroideae</taxon>
        <taxon>Anthemideae</taxon>
        <taxon>Anthemidinae</taxon>
        <taxon>Tanacetum</taxon>
    </lineage>
</organism>
<keyword evidence="3" id="KW-1185">Reference proteome</keyword>
<dbReference type="EMBL" id="BQNB010014668">
    <property type="protein sequence ID" value="GJT30983.1"/>
    <property type="molecule type" value="Genomic_DNA"/>
</dbReference>
<protein>
    <submittedName>
        <fullName evidence="2">TPX2-like protein</fullName>
    </submittedName>
</protein>
<feature type="region of interest" description="Disordered" evidence="1">
    <location>
        <begin position="83"/>
        <end position="111"/>
    </location>
</feature>
<feature type="region of interest" description="Disordered" evidence="1">
    <location>
        <begin position="191"/>
        <end position="230"/>
    </location>
</feature>
<gene>
    <name evidence="2" type="ORF">Tco_0911258</name>
</gene>
<dbReference type="InterPro" id="IPR009675">
    <property type="entry name" value="TPX2_fam"/>
</dbReference>
<comment type="caution">
    <text evidence="2">The sequence shown here is derived from an EMBL/GenBank/DDBJ whole genome shotgun (WGS) entry which is preliminary data.</text>
</comment>
<reference evidence="2" key="2">
    <citation type="submission" date="2022-01" db="EMBL/GenBank/DDBJ databases">
        <authorList>
            <person name="Yamashiro T."/>
            <person name="Shiraishi A."/>
            <person name="Satake H."/>
            <person name="Nakayama K."/>
        </authorList>
    </citation>
    <scope>NUCLEOTIDE SEQUENCE</scope>
</reference>
<sequence length="309" mass="35298">MDAVEDMMESLAIDESSFDDYDDYVDYQYEFDACRFFDFTVEETVYAVQRSERWFLFAAEYPPAPYMVKINLTNILKNADSTSSPKLDDAVEHESPSIVTPDCGIPSSEEKSEGLKYPNLFADDQTVSAKSKFTKRSSKPNKTFMKPTASHLAKQVNAVDIHGGSCGRTPEDTKRQKLEIGFLRKVSHLKHQTSFSHKSPAKDAQSEGSSSSRSKTTIPQKPRLMTEERAQRRRYSLVARSRIGVWRKGWDYEVRGGALLYCLSSMYIQQEDTIQFVERVDVNERLAVSFSQRDRDGSNVLIWASLHHR</sequence>
<evidence type="ECO:0000256" key="1">
    <source>
        <dbReference type="SAM" id="MobiDB-lite"/>
    </source>
</evidence>
<reference evidence="2" key="1">
    <citation type="journal article" date="2022" name="Int. J. Mol. Sci.">
        <title>Draft Genome of Tanacetum Coccineum: Genomic Comparison of Closely Related Tanacetum-Family Plants.</title>
        <authorList>
            <person name="Yamashiro T."/>
            <person name="Shiraishi A."/>
            <person name="Nakayama K."/>
            <person name="Satake H."/>
        </authorList>
    </citation>
    <scope>NUCLEOTIDE SEQUENCE</scope>
</reference>
<dbReference type="PANTHER" id="PTHR14326">
    <property type="entry name" value="TARGETING PROTEIN FOR XKLP2"/>
    <property type="match status" value="1"/>
</dbReference>
<feature type="compositionally biased region" description="Basic and acidic residues" evidence="1">
    <location>
        <begin position="86"/>
        <end position="95"/>
    </location>
</feature>